<dbReference type="Pfam" id="PF01520">
    <property type="entry name" value="Amidase_3"/>
    <property type="match status" value="1"/>
</dbReference>
<dbReference type="InterPro" id="IPR002508">
    <property type="entry name" value="MurNAc-LAA_cat"/>
</dbReference>
<feature type="domain" description="MurNAc-LAA" evidence="2">
    <location>
        <begin position="29"/>
        <end position="267"/>
    </location>
</feature>
<dbReference type="EMBL" id="ADLE01000001">
    <property type="protein sequence ID" value="EJZ66488.1"/>
    <property type="molecule type" value="Genomic_DNA"/>
</dbReference>
<dbReference type="NCBIfam" id="TIGR04183">
    <property type="entry name" value="Por_Secre_tail"/>
    <property type="match status" value="1"/>
</dbReference>
<dbReference type="eggNOG" id="ENOG5033SVY">
    <property type="taxonomic scope" value="Bacteria"/>
</dbReference>
<accession>K0X549</accession>
<proteinExistence type="predicted"/>
<evidence type="ECO:0000259" key="4">
    <source>
        <dbReference type="Pfam" id="PF18962"/>
    </source>
</evidence>
<gene>
    <name evidence="5" type="ORF">HMPREF9448_00667</name>
</gene>
<dbReference type="PATRIC" id="fig|742726.3.peg.704"/>
<dbReference type="GeneID" id="77847998"/>
<evidence type="ECO:0000259" key="3">
    <source>
        <dbReference type="Pfam" id="PF17802"/>
    </source>
</evidence>
<dbReference type="GO" id="GO:0009253">
    <property type="term" value="P:peptidoglycan catabolic process"/>
    <property type="evidence" value="ECO:0007669"/>
    <property type="project" value="InterPro"/>
</dbReference>
<dbReference type="InterPro" id="IPR026444">
    <property type="entry name" value="Secre_tail"/>
</dbReference>
<dbReference type="HOGENOM" id="CLU_262609_0_0_10"/>
<comment type="caution">
    <text evidence="5">The sequence shown here is derived from an EMBL/GenBank/DDBJ whole genome shotgun (WGS) entry which is preliminary data.</text>
</comment>
<feature type="signal peptide" evidence="1">
    <location>
        <begin position="1"/>
        <end position="21"/>
    </location>
</feature>
<dbReference type="SUPFAM" id="SSF63825">
    <property type="entry name" value="YWTD domain"/>
    <property type="match status" value="1"/>
</dbReference>
<evidence type="ECO:0000313" key="5">
    <source>
        <dbReference type="EMBL" id="EJZ66488.1"/>
    </source>
</evidence>
<evidence type="ECO:0000256" key="1">
    <source>
        <dbReference type="SAM" id="SignalP"/>
    </source>
</evidence>
<dbReference type="Pfam" id="PF18962">
    <property type="entry name" value="Por_Secre_tail"/>
    <property type="match status" value="1"/>
</dbReference>
<dbReference type="GO" id="GO:0008745">
    <property type="term" value="F:N-acetylmuramoyl-L-alanine amidase activity"/>
    <property type="evidence" value="ECO:0007669"/>
    <property type="project" value="InterPro"/>
</dbReference>
<sequence length="1286" mass="140273">MKLNKLLSICLGITLAFSVSANDLSEARIYINPGHGGWGPNDRPMATINYAQMDTLGFFETNTNLIKGMALREELVKAGAGYVRMSRTVNGVVSADDEHKTENDKYIETQPGESGTQQLVTLSVICQDVEANNMDYFISIHSNAATEGSSTNYPLILYRGTDSESGNGLTNARDMARAAWPYVNKNEVTYKSYYTGENDNNSRGDISFYGSSSSNSMGYTGYLGVLKHGCDGFLCEGCFHTYQPERQRLLNKDYCKQEGMRYARAIRAWFNDDSETTGCIMGTVKDKYNTLEHDLYKYKINSIDSYAPLNNVTVILQNENGEEVGRYTTDKEYNGLFVFTDLTPGNYNLVFDIEGFWKETEPIEVIVNETAFINKRLTDLEHEEPSDEEIEEEVLDYPHPDQDGDIAAAAYYNLSKETEITDIEALNGLTVRRAILRDNKYYVLAVDENKIPKLLVLNPATGELIKEMSTEGLVTEGYNGKELPYILSDIAFTIDGVLIGTNSTVIGKEGNAYQTGDFYVYKWQGSETTSLEDSAPVVVATLQTNTSASLAAAGNNNSNYIANTIAVSGTIDDFQLYFDSHAGNAWNTAYGIRYVCWNIKNGEVAGFQKNDTDFDESQIGEKAHITLSPLAKSRLIIDGTLTAPREFLMDWMSDQGIMLADFSDNIPVESYGANYFRYADKIYMSAPICESQGDGNYSYKVRLYDITNGIDQAQNIGDTESFISTTGLSPMTSIGIVDNSDIDIYLLAGNKIVKYTTKGMEQSESPARIFAYSLSYDETEDGYTINFNLNEDATSVNLILNNPETGEAVQTIALGALPKGANQTTISRADLPAEKLNWSIQAIAGNVTKFTKISDDSPLYQYYSPYGVAIDKSPESDYFGRIYITNTAAGTVSAGNPSQAQTSTVGVYVLGADISDITQQGSTAYSGTISWSGETGMGPRKAAVASDGRVFLCDASTNNAGIYLMNPETFDISSIFTGATNSNGSLMIGGKYVCGQITAVGIRGEGATTQLYAIDKTASGSSWKKFINVYNIGESNTWTTAPNESKAASSYVGNDNSSIVPVSTGYWAAQYRGGGSNSPANPCMFYYSDQYQDAVFNTAEPNIIGESSQNGALAVNEKEQLIALSVNGGVAVYSYKMKEGIPSVTEKFRKEIAEMGGYVNDFEFDYAGNLYAVSNAGERLAVWAMPTSDNSCVTPAKKSLVLNNIYTGIENAVSISRISPNPTTGIITISAQNTIETVEIYNIAGSLVMRQAHVGTTTISLDLSDLAGGMYFVKVNDGKAVKVIKK</sequence>
<organism evidence="5 6">
    <name type="scientific">Barnesiella intestinihominis YIT 11860</name>
    <dbReference type="NCBI Taxonomy" id="742726"/>
    <lineage>
        <taxon>Bacteria</taxon>
        <taxon>Pseudomonadati</taxon>
        <taxon>Bacteroidota</taxon>
        <taxon>Bacteroidia</taxon>
        <taxon>Bacteroidales</taxon>
        <taxon>Barnesiellaceae</taxon>
        <taxon>Barnesiella</taxon>
    </lineage>
</organism>
<dbReference type="STRING" id="742726.HMPREF9448_00667"/>
<dbReference type="SUPFAM" id="SSF49478">
    <property type="entry name" value="Cna protein B-type domain"/>
    <property type="match status" value="1"/>
</dbReference>
<dbReference type="OrthoDB" id="1074930at2"/>
<reference evidence="5 6" key="1">
    <citation type="submission" date="2012-08" db="EMBL/GenBank/DDBJ databases">
        <title>The Genome Sequence of Barnesiella intestinihominis YIT 11860.</title>
        <authorList>
            <consortium name="The Broad Institute Genome Sequencing Platform"/>
            <person name="Earl A."/>
            <person name="Ward D."/>
            <person name="Feldgarden M."/>
            <person name="Gevers D."/>
            <person name="Morotomi M."/>
            <person name="Walker B."/>
            <person name="Young S.K."/>
            <person name="Zeng Q."/>
            <person name="Gargeya S."/>
            <person name="Fitzgerald M."/>
            <person name="Haas B."/>
            <person name="Abouelleil A."/>
            <person name="Alvarado L."/>
            <person name="Arachchi H.M."/>
            <person name="Berlin A.M."/>
            <person name="Chapman S.B."/>
            <person name="Goldberg J."/>
            <person name="Griggs A."/>
            <person name="Gujja S."/>
            <person name="Hansen M."/>
            <person name="Howarth C."/>
            <person name="Imamovic A."/>
            <person name="Larimer J."/>
            <person name="McCowen C."/>
            <person name="Montmayeur A."/>
            <person name="Murphy C."/>
            <person name="Neiman D."/>
            <person name="Pearson M."/>
            <person name="Priest M."/>
            <person name="Roberts A."/>
            <person name="Saif S."/>
            <person name="Shea T."/>
            <person name="Sisk P."/>
            <person name="Sykes S."/>
            <person name="Wortman J."/>
            <person name="Nusbaum C."/>
            <person name="Birren B."/>
        </authorList>
    </citation>
    <scope>NUCLEOTIDE SEQUENCE [LARGE SCALE GENOMIC DNA]</scope>
    <source>
        <strain evidence="5 6">YIT 11860</strain>
    </source>
</reference>
<dbReference type="Proteomes" id="UP000006044">
    <property type="component" value="Unassembled WGS sequence"/>
</dbReference>
<dbReference type="Gene3D" id="2.60.40.10">
    <property type="entry name" value="Immunoglobulins"/>
    <property type="match status" value="1"/>
</dbReference>
<keyword evidence="6" id="KW-1185">Reference proteome</keyword>
<dbReference type="Pfam" id="PF17802">
    <property type="entry name" value="SpaA"/>
    <property type="match status" value="1"/>
</dbReference>
<dbReference type="Gene3D" id="3.40.630.40">
    <property type="entry name" value="Zn-dependent exopeptidases"/>
    <property type="match status" value="1"/>
</dbReference>
<name>K0X549_9BACT</name>
<evidence type="ECO:0000313" key="6">
    <source>
        <dbReference type="Proteomes" id="UP000006044"/>
    </source>
</evidence>
<protein>
    <submittedName>
        <fullName evidence="5">Por secretion system C-terminal sorting domain-containing protein</fullName>
    </submittedName>
</protein>
<dbReference type="InterPro" id="IPR013783">
    <property type="entry name" value="Ig-like_fold"/>
</dbReference>
<dbReference type="RefSeq" id="WP_008861162.1">
    <property type="nucleotide sequence ID" value="NZ_JH815203.1"/>
</dbReference>
<feature type="domain" description="Secretion system C-terminal sorting" evidence="4">
    <location>
        <begin position="1218"/>
        <end position="1285"/>
    </location>
</feature>
<feature type="domain" description="SpaA-like prealbumin fold" evidence="3">
    <location>
        <begin position="299"/>
        <end position="371"/>
    </location>
</feature>
<dbReference type="SUPFAM" id="SSF63829">
    <property type="entry name" value="Calcium-dependent phosphotriesterase"/>
    <property type="match status" value="1"/>
</dbReference>
<feature type="chain" id="PRO_5003840758" evidence="1">
    <location>
        <begin position="22"/>
        <end position="1286"/>
    </location>
</feature>
<keyword evidence="1" id="KW-0732">Signal</keyword>
<dbReference type="InterPro" id="IPR041033">
    <property type="entry name" value="SpaA_PFL_dom_1"/>
</dbReference>
<evidence type="ECO:0000259" key="2">
    <source>
        <dbReference type="Pfam" id="PF01520"/>
    </source>
</evidence>
<dbReference type="SUPFAM" id="SSF53187">
    <property type="entry name" value="Zn-dependent exopeptidases"/>
    <property type="match status" value="1"/>
</dbReference>